<feature type="transmembrane region" description="Helical" evidence="5">
    <location>
        <begin position="277"/>
        <end position="296"/>
    </location>
</feature>
<dbReference type="STRING" id="83449.BON30_08770"/>
<keyword evidence="1 5" id="KW-0812">Transmembrane</keyword>
<dbReference type="Gene3D" id="1.20.1250.20">
    <property type="entry name" value="MFS general substrate transporter like domains"/>
    <property type="match status" value="1"/>
</dbReference>
<feature type="transmembrane region" description="Helical" evidence="5">
    <location>
        <begin position="371"/>
        <end position="392"/>
    </location>
</feature>
<keyword evidence="2 5" id="KW-1133">Transmembrane helix</keyword>
<dbReference type="Pfam" id="PF07690">
    <property type="entry name" value="MFS_1"/>
    <property type="match status" value="1"/>
</dbReference>
<dbReference type="PROSITE" id="PS50850">
    <property type="entry name" value="MFS"/>
    <property type="match status" value="1"/>
</dbReference>
<feature type="transmembrane region" description="Helical" evidence="5">
    <location>
        <begin position="73"/>
        <end position="98"/>
    </location>
</feature>
<feature type="transmembrane region" description="Helical" evidence="5">
    <location>
        <begin position="167"/>
        <end position="186"/>
    </location>
</feature>
<evidence type="ECO:0000256" key="1">
    <source>
        <dbReference type="ARBA" id="ARBA00022692"/>
    </source>
</evidence>
<feature type="transmembrane region" description="Helical" evidence="5">
    <location>
        <begin position="43"/>
        <end position="61"/>
    </location>
</feature>
<dbReference type="CDD" id="cd17324">
    <property type="entry name" value="MFS_NepI_like"/>
    <property type="match status" value="1"/>
</dbReference>
<dbReference type="InterPro" id="IPR011701">
    <property type="entry name" value="MFS"/>
</dbReference>
<keyword evidence="3 5" id="KW-0472">Membrane</keyword>
<feature type="transmembrane region" description="Helical" evidence="5">
    <location>
        <begin position="134"/>
        <end position="155"/>
    </location>
</feature>
<feature type="transmembrane region" description="Helical" evidence="5">
    <location>
        <begin position="250"/>
        <end position="271"/>
    </location>
</feature>
<feature type="transmembrane region" description="Helical" evidence="5">
    <location>
        <begin position="333"/>
        <end position="351"/>
    </location>
</feature>
<comment type="caution">
    <text evidence="7">The sequence shown here is derived from an EMBL/GenBank/DDBJ whole genome shotgun (WGS) entry which is preliminary data.</text>
</comment>
<gene>
    <name evidence="7" type="ORF">BON30_08770</name>
</gene>
<feature type="transmembrane region" description="Helical" evidence="5">
    <location>
        <begin position="110"/>
        <end position="128"/>
    </location>
</feature>
<dbReference type="EMBL" id="MPIN01000002">
    <property type="protein sequence ID" value="OJH40991.1"/>
    <property type="molecule type" value="Genomic_DNA"/>
</dbReference>
<dbReference type="Proteomes" id="UP000182229">
    <property type="component" value="Unassembled WGS sequence"/>
</dbReference>
<protein>
    <submittedName>
        <fullName evidence="7">MFS transporter</fullName>
    </submittedName>
</protein>
<evidence type="ECO:0000313" key="8">
    <source>
        <dbReference type="Proteomes" id="UP000182229"/>
    </source>
</evidence>
<dbReference type="AlphaFoldDB" id="A0A1L9BFF0"/>
<dbReference type="PANTHER" id="PTHR42910">
    <property type="entry name" value="TRANSPORTER SCO4007-RELATED"/>
    <property type="match status" value="1"/>
</dbReference>
<evidence type="ECO:0000259" key="6">
    <source>
        <dbReference type="PROSITE" id="PS50850"/>
    </source>
</evidence>
<dbReference type="InterPro" id="IPR020846">
    <property type="entry name" value="MFS_dom"/>
</dbReference>
<accession>A0A1L9BFF0</accession>
<dbReference type="PANTHER" id="PTHR42910:SF1">
    <property type="entry name" value="MAJOR FACILITATOR SUPERFAMILY (MFS) PROFILE DOMAIN-CONTAINING PROTEIN"/>
    <property type="match status" value="1"/>
</dbReference>
<feature type="transmembrane region" description="Helical" evidence="5">
    <location>
        <begin position="198"/>
        <end position="217"/>
    </location>
</feature>
<sequence>MEPRVELGREAGQPEASHSRTVDGAGSECIEARCPPETGLTPGTLLLFALAAGLSVANIYYAQPLLDAMARDLSIRAASIGIVVTVTQLGYALGLLFIVPLGDLVDRRRLIAGQGLLSALALVGVGSAPTASVLLAGMLIVGLLAVVVQVLVAFAATLAPSEERGQVIGTVTSGIVIGILLARFVSGLLADLGGWRSVYLTSAGLTLAMAALLYRALPSQERRSTAPPYPELVRSVFVLLREEPLLRVRAVLALLIFATFSVLWTSMVLPLSAPPISLSHTGVGLFGLAGVAGALGAGRAGHLADRGWGQWTTGSALVLMLVAWVPIAFTRSSLWALAVGVVILDLAIQAVHVTNQSMILAARPDARSRLVGGYMVFYSIGSASGSIASTLVYARTGWPGVCALGAAISMAALLFWAATRRVT</sequence>
<evidence type="ECO:0000256" key="5">
    <source>
        <dbReference type="SAM" id="Phobius"/>
    </source>
</evidence>
<evidence type="ECO:0000313" key="7">
    <source>
        <dbReference type="EMBL" id="OJH40991.1"/>
    </source>
</evidence>
<feature type="transmembrane region" description="Helical" evidence="5">
    <location>
        <begin position="398"/>
        <end position="418"/>
    </location>
</feature>
<evidence type="ECO:0000256" key="2">
    <source>
        <dbReference type="ARBA" id="ARBA00022989"/>
    </source>
</evidence>
<feature type="region of interest" description="Disordered" evidence="4">
    <location>
        <begin position="1"/>
        <end position="24"/>
    </location>
</feature>
<organism evidence="7 8">
    <name type="scientific">Cystobacter ferrugineus</name>
    <dbReference type="NCBI Taxonomy" id="83449"/>
    <lineage>
        <taxon>Bacteria</taxon>
        <taxon>Pseudomonadati</taxon>
        <taxon>Myxococcota</taxon>
        <taxon>Myxococcia</taxon>
        <taxon>Myxococcales</taxon>
        <taxon>Cystobacterineae</taxon>
        <taxon>Archangiaceae</taxon>
        <taxon>Cystobacter</taxon>
    </lineage>
</organism>
<evidence type="ECO:0000256" key="4">
    <source>
        <dbReference type="SAM" id="MobiDB-lite"/>
    </source>
</evidence>
<proteinExistence type="predicted"/>
<dbReference type="GO" id="GO:0022857">
    <property type="term" value="F:transmembrane transporter activity"/>
    <property type="evidence" value="ECO:0007669"/>
    <property type="project" value="InterPro"/>
</dbReference>
<dbReference type="InterPro" id="IPR036259">
    <property type="entry name" value="MFS_trans_sf"/>
</dbReference>
<feature type="domain" description="Major facilitator superfamily (MFS) profile" evidence="6">
    <location>
        <begin position="44"/>
        <end position="423"/>
    </location>
</feature>
<dbReference type="SUPFAM" id="SSF103473">
    <property type="entry name" value="MFS general substrate transporter"/>
    <property type="match status" value="1"/>
</dbReference>
<reference evidence="7 8" key="2">
    <citation type="submission" date="2016-12" db="EMBL/GenBank/DDBJ databases">
        <title>Draft Genome Sequence of Cystobacter ferrugineus Strain Cbfe23.</title>
        <authorList>
            <person name="Akbar S."/>
            <person name="Dowd S.E."/>
            <person name="Stevens D.C."/>
        </authorList>
    </citation>
    <scope>NUCLEOTIDE SEQUENCE [LARGE SCALE GENOMIC DNA]</scope>
    <source>
        <strain evidence="7 8">Cbfe23</strain>
    </source>
</reference>
<reference evidence="8" key="1">
    <citation type="submission" date="2016-11" db="EMBL/GenBank/DDBJ databases">
        <authorList>
            <person name="Shukria A."/>
            <person name="Stevens D.C."/>
        </authorList>
    </citation>
    <scope>NUCLEOTIDE SEQUENCE [LARGE SCALE GENOMIC DNA]</scope>
    <source>
        <strain evidence="8">Cbfe23</strain>
    </source>
</reference>
<evidence type="ECO:0000256" key="3">
    <source>
        <dbReference type="ARBA" id="ARBA00023136"/>
    </source>
</evidence>
<keyword evidence="8" id="KW-1185">Reference proteome</keyword>
<feature type="transmembrane region" description="Helical" evidence="5">
    <location>
        <begin position="308"/>
        <end position="327"/>
    </location>
</feature>
<name>A0A1L9BFF0_9BACT</name>